<dbReference type="EMBL" id="FODY01000018">
    <property type="protein sequence ID" value="SEP31691.1"/>
    <property type="molecule type" value="Genomic_DNA"/>
</dbReference>
<name>A0A1H8WVN1_9FIRM</name>
<keyword evidence="2" id="KW-1185">Reference proteome</keyword>
<accession>A0A1H8WVN1</accession>
<organism evidence="1 2">
    <name type="scientific">Propionispora vibrioides</name>
    <dbReference type="NCBI Taxonomy" id="112903"/>
    <lineage>
        <taxon>Bacteria</taxon>
        <taxon>Bacillati</taxon>
        <taxon>Bacillota</taxon>
        <taxon>Negativicutes</taxon>
        <taxon>Selenomonadales</taxon>
        <taxon>Sporomusaceae</taxon>
        <taxon>Propionispora</taxon>
    </lineage>
</organism>
<dbReference type="AlphaFoldDB" id="A0A1H8WVN1"/>
<dbReference type="Pfam" id="PF06627">
    <property type="entry name" value="DUF1153"/>
    <property type="match status" value="1"/>
</dbReference>
<evidence type="ECO:0000313" key="2">
    <source>
        <dbReference type="Proteomes" id="UP000198847"/>
    </source>
</evidence>
<dbReference type="InterPro" id="IPR010921">
    <property type="entry name" value="Trp_repressor/repl_initiator"/>
</dbReference>
<dbReference type="SUPFAM" id="SSF48295">
    <property type="entry name" value="TrpR-like"/>
    <property type="match status" value="1"/>
</dbReference>
<dbReference type="Gene3D" id="1.10.10.10">
    <property type="entry name" value="Winged helix-like DNA-binding domain superfamily/Winged helix DNA-binding domain"/>
    <property type="match status" value="1"/>
</dbReference>
<evidence type="ECO:0000313" key="1">
    <source>
        <dbReference type="EMBL" id="SEP31691.1"/>
    </source>
</evidence>
<dbReference type="GO" id="GO:0043565">
    <property type="term" value="F:sequence-specific DNA binding"/>
    <property type="evidence" value="ECO:0007669"/>
    <property type="project" value="InterPro"/>
</dbReference>
<dbReference type="InterPro" id="IPR036388">
    <property type="entry name" value="WH-like_DNA-bd_sf"/>
</dbReference>
<dbReference type="STRING" id="112903.SAMN04490178_11856"/>
<proteinExistence type="predicted"/>
<dbReference type="RefSeq" id="WP_218140689.1">
    <property type="nucleotide sequence ID" value="NZ_FODY01000018.1"/>
</dbReference>
<sequence>MFFSFEISFSARVECIAPSGTAHIIVYKGENKNGQETLENRRWTAKRRASLVFDIIRGTTTAAQVAHSYDLTIVEIEEWVSDAMAGMENQLRSKPKDAAQQ</sequence>
<dbReference type="InterPro" id="IPR009534">
    <property type="entry name" value="DUF1153"/>
</dbReference>
<evidence type="ECO:0008006" key="3">
    <source>
        <dbReference type="Google" id="ProtNLM"/>
    </source>
</evidence>
<gene>
    <name evidence="1" type="ORF">SAMN04490178_11856</name>
</gene>
<protein>
    <recommendedName>
        <fullName evidence="3">Transposase</fullName>
    </recommendedName>
</protein>
<reference evidence="1 2" key="1">
    <citation type="submission" date="2016-10" db="EMBL/GenBank/DDBJ databases">
        <authorList>
            <person name="de Groot N.N."/>
        </authorList>
    </citation>
    <scope>NUCLEOTIDE SEQUENCE [LARGE SCALE GENOMIC DNA]</scope>
    <source>
        <strain evidence="1 2">DSM 13305</strain>
    </source>
</reference>
<dbReference type="Proteomes" id="UP000198847">
    <property type="component" value="Unassembled WGS sequence"/>
</dbReference>